<dbReference type="Proteomes" id="UP000887013">
    <property type="component" value="Unassembled WGS sequence"/>
</dbReference>
<evidence type="ECO:0000256" key="1">
    <source>
        <dbReference type="SAM" id="MobiDB-lite"/>
    </source>
</evidence>
<organism evidence="2 3">
    <name type="scientific">Nephila pilipes</name>
    <name type="common">Giant wood spider</name>
    <name type="synonym">Nephila maculata</name>
    <dbReference type="NCBI Taxonomy" id="299642"/>
    <lineage>
        <taxon>Eukaryota</taxon>
        <taxon>Metazoa</taxon>
        <taxon>Ecdysozoa</taxon>
        <taxon>Arthropoda</taxon>
        <taxon>Chelicerata</taxon>
        <taxon>Arachnida</taxon>
        <taxon>Araneae</taxon>
        <taxon>Araneomorphae</taxon>
        <taxon>Entelegynae</taxon>
        <taxon>Araneoidea</taxon>
        <taxon>Nephilidae</taxon>
        <taxon>Nephila</taxon>
    </lineage>
</organism>
<accession>A0A8X6P213</accession>
<reference evidence="2" key="1">
    <citation type="submission" date="2020-08" db="EMBL/GenBank/DDBJ databases">
        <title>Multicomponent nature underlies the extraordinary mechanical properties of spider dragline silk.</title>
        <authorList>
            <person name="Kono N."/>
            <person name="Nakamura H."/>
            <person name="Mori M."/>
            <person name="Yoshida Y."/>
            <person name="Ohtoshi R."/>
            <person name="Malay A.D."/>
            <person name="Moran D.A.P."/>
            <person name="Tomita M."/>
            <person name="Numata K."/>
            <person name="Arakawa K."/>
        </authorList>
    </citation>
    <scope>NUCLEOTIDE SEQUENCE</scope>
</reference>
<comment type="caution">
    <text evidence="2">The sequence shown here is derived from an EMBL/GenBank/DDBJ whole genome shotgun (WGS) entry which is preliminary data.</text>
</comment>
<keyword evidence="3" id="KW-1185">Reference proteome</keyword>
<feature type="region of interest" description="Disordered" evidence="1">
    <location>
        <begin position="1"/>
        <end position="30"/>
    </location>
</feature>
<sequence>TDLRKSEDKCSKKGDSWEKEKKQNMQEGSLNCRSQKKLALF</sequence>
<feature type="compositionally biased region" description="Basic and acidic residues" evidence="1">
    <location>
        <begin position="1"/>
        <end position="24"/>
    </location>
</feature>
<evidence type="ECO:0000313" key="2">
    <source>
        <dbReference type="EMBL" id="GFT42905.1"/>
    </source>
</evidence>
<protein>
    <submittedName>
        <fullName evidence="2">Uncharacterized protein</fullName>
    </submittedName>
</protein>
<dbReference type="EMBL" id="BMAW01063997">
    <property type="protein sequence ID" value="GFT42905.1"/>
    <property type="molecule type" value="Genomic_DNA"/>
</dbReference>
<feature type="non-terminal residue" evidence="2">
    <location>
        <position position="1"/>
    </location>
</feature>
<proteinExistence type="predicted"/>
<gene>
    <name evidence="2" type="ORF">NPIL_568721</name>
</gene>
<name>A0A8X6P213_NEPPI</name>
<evidence type="ECO:0000313" key="3">
    <source>
        <dbReference type="Proteomes" id="UP000887013"/>
    </source>
</evidence>
<dbReference type="AlphaFoldDB" id="A0A8X6P213"/>